<feature type="compositionally biased region" description="Low complexity" evidence="1">
    <location>
        <begin position="135"/>
        <end position="145"/>
    </location>
</feature>
<evidence type="ECO:0008006" key="4">
    <source>
        <dbReference type="Google" id="ProtNLM"/>
    </source>
</evidence>
<sequence>MSQEEIHHWVSLLAMSEDSTPPMISYNDLSMSSTTLIRELCQPMEQCYPLGNTTPLTGLQQAEDWSLQTINWDPCVAAVPSVCSGQHQVLGRLQDTRVSLATSQIHMTDHYPSSPTYYSDIGSSIPPYQGDMSDSQGPSQPPSQELSRRRRSSLTALDSIFHNVCFERCCDGRVFSSASNLRRHQRERSRRAQLSICPLCRRGFYRRWTRDQHLLRLSCRRYWHSRRDIANTYYDDIRTQQQR</sequence>
<accession>A0A4S9KAI9</accession>
<gene>
    <name evidence="2" type="ORF">D6D19_10507</name>
</gene>
<reference evidence="2 3" key="1">
    <citation type="submission" date="2018-10" db="EMBL/GenBank/DDBJ databases">
        <title>Fifty Aureobasidium pullulans genomes reveal a recombining polyextremotolerant generalist.</title>
        <authorList>
            <person name="Gostincar C."/>
            <person name="Turk M."/>
            <person name="Zajc J."/>
            <person name="Gunde-Cimerman N."/>
        </authorList>
    </citation>
    <scope>NUCLEOTIDE SEQUENCE [LARGE SCALE GENOMIC DNA]</scope>
    <source>
        <strain evidence="2 3">EXF-10659</strain>
    </source>
</reference>
<name>A0A4S9KAI9_AURPU</name>
<dbReference type="EMBL" id="QZAO01000820">
    <property type="protein sequence ID" value="THW57630.1"/>
    <property type="molecule type" value="Genomic_DNA"/>
</dbReference>
<dbReference type="Proteomes" id="UP000308802">
    <property type="component" value="Unassembled WGS sequence"/>
</dbReference>
<proteinExistence type="predicted"/>
<evidence type="ECO:0000256" key="1">
    <source>
        <dbReference type="SAM" id="MobiDB-lite"/>
    </source>
</evidence>
<feature type="region of interest" description="Disordered" evidence="1">
    <location>
        <begin position="122"/>
        <end position="149"/>
    </location>
</feature>
<comment type="caution">
    <text evidence="2">The sequence shown here is derived from an EMBL/GenBank/DDBJ whole genome shotgun (WGS) entry which is preliminary data.</text>
</comment>
<protein>
    <recommendedName>
        <fullName evidence="4">C2H2-type domain-containing protein</fullName>
    </recommendedName>
</protein>
<dbReference type="AlphaFoldDB" id="A0A4S9KAI9"/>
<evidence type="ECO:0000313" key="2">
    <source>
        <dbReference type="EMBL" id="THW57630.1"/>
    </source>
</evidence>
<evidence type="ECO:0000313" key="3">
    <source>
        <dbReference type="Proteomes" id="UP000308802"/>
    </source>
</evidence>
<organism evidence="2 3">
    <name type="scientific">Aureobasidium pullulans</name>
    <name type="common">Black yeast</name>
    <name type="synonym">Pullularia pullulans</name>
    <dbReference type="NCBI Taxonomy" id="5580"/>
    <lineage>
        <taxon>Eukaryota</taxon>
        <taxon>Fungi</taxon>
        <taxon>Dikarya</taxon>
        <taxon>Ascomycota</taxon>
        <taxon>Pezizomycotina</taxon>
        <taxon>Dothideomycetes</taxon>
        <taxon>Dothideomycetidae</taxon>
        <taxon>Dothideales</taxon>
        <taxon>Saccotheciaceae</taxon>
        <taxon>Aureobasidium</taxon>
    </lineage>
</organism>